<protein>
    <submittedName>
        <fullName evidence="6">Type I restriction endonuclease subunit S</fullName>
    </submittedName>
</protein>
<dbReference type="GO" id="GO:0009307">
    <property type="term" value="P:DNA restriction-modification system"/>
    <property type="evidence" value="ECO:0007669"/>
    <property type="project" value="UniProtKB-KW"/>
</dbReference>
<dbReference type="EMBL" id="PQVF01000006">
    <property type="protein sequence ID" value="POY36808.1"/>
    <property type="molecule type" value="Genomic_DNA"/>
</dbReference>
<dbReference type="AlphaFoldDB" id="A0A2S5A2I8"/>
<dbReference type="OrthoDB" id="9816225at2"/>
<evidence type="ECO:0000256" key="4">
    <source>
        <dbReference type="SAM" id="Coils"/>
    </source>
</evidence>
<keyword evidence="6" id="KW-0255">Endonuclease</keyword>
<evidence type="ECO:0000256" key="2">
    <source>
        <dbReference type="ARBA" id="ARBA00022747"/>
    </source>
</evidence>
<feature type="coiled-coil region" evidence="4">
    <location>
        <begin position="169"/>
        <end position="196"/>
    </location>
</feature>
<evidence type="ECO:0000256" key="3">
    <source>
        <dbReference type="ARBA" id="ARBA00023125"/>
    </source>
</evidence>
<evidence type="ECO:0000259" key="5">
    <source>
        <dbReference type="Pfam" id="PF01420"/>
    </source>
</evidence>
<organism evidence="6 7">
    <name type="scientific">Solitalea longa</name>
    <dbReference type="NCBI Taxonomy" id="2079460"/>
    <lineage>
        <taxon>Bacteria</taxon>
        <taxon>Pseudomonadati</taxon>
        <taxon>Bacteroidota</taxon>
        <taxon>Sphingobacteriia</taxon>
        <taxon>Sphingobacteriales</taxon>
        <taxon>Sphingobacteriaceae</taxon>
        <taxon>Solitalea</taxon>
    </lineage>
</organism>
<dbReference type="InterPro" id="IPR044946">
    <property type="entry name" value="Restrct_endonuc_typeI_TRD_sf"/>
</dbReference>
<keyword evidence="6" id="KW-0378">Hydrolase</keyword>
<dbReference type="GO" id="GO:0003677">
    <property type="term" value="F:DNA binding"/>
    <property type="evidence" value="ECO:0007669"/>
    <property type="project" value="UniProtKB-KW"/>
</dbReference>
<keyword evidence="3" id="KW-0238">DNA-binding</keyword>
<reference evidence="6 7" key="1">
    <citation type="submission" date="2018-01" db="EMBL/GenBank/DDBJ databases">
        <authorList>
            <person name="Gaut B.S."/>
            <person name="Morton B.R."/>
            <person name="Clegg M.T."/>
            <person name="Duvall M.R."/>
        </authorList>
    </citation>
    <scope>NUCLEOTIDE SEQUENCE [LARGE SCALE GENOMIC DNA]</scope>
    <source>
        <strain evidence="6 7">HR-AV</strain>
    </source>
</reference>
<feature type="domain" description="Type I restriction modification DNA specificity" evidence="5">
    <location>
        <begin position="9"/>
        <end position="182"/>
    </location>
</feature>
<dbReference type="PANTHER" id="PTHR43140">
    <property type="entry name" value="TYPE-1 RESTRICTION ENZYME ECOKI SPECIFICITY PROTEIN"/>
    <property type="match status" value="1"/>
</dbReference>
<dbReference type="PANTHER" id="PTHR43140:SF1">
    <property type="entry name" value="TYPE I RESTRICTION ENZYME ECOKI SPECIFICITY SUBUNIT"/>
    <property type="match status" value="1"/>
</dbReference>
<accession>A0A2S5A2I8</accession>
<name>A0A2S5A2I8_9SPHI</name>
<dbReference type="GO" id="GO:0004519">
    <property type="term" value="F:endonuclease activity"/>
    <property type="evidence" value="ECO:0007669"/>
    <property type="project" value="UniProtKB-KW"/>
</dbReference>
<comment type="caution">
    <text evidence="6">The sequence shown here is derived from an EMBL/GenBank/DDBJ whole genome shotgun (WGS) entry which is preliminary data.</text>
</comment>
<dbReference type="InterPro" id="IPR000055">
    <property type="entry name" value="Restrct_endonuc_typeI_TRD"/>
</dbReference>
<dbReference type="Pfam" id="PF01420">
    <property type="entry name" value="Methylase_S"/>
    <property type="match status" value="1"/>
</dbReference>
<keyword evidence="4" id="KW-0175">Coiled coil</keyword>
<evidence type="ECO:0000313" key="7">
    <source>
        <dbReference type="Proteomes" id="UP000236893"/>
    </source>
</evidence>
<comment type="similarity">
    <text evidence="1">Belongs to the type-I restriction system S methylase family.</text>
</comment>
<keyword evidence="6" id="KW-0540">Nuclease</keyword>
<evidence type="ECO:0000256" key="1">
    <source>
        <dbReference type="ARBA" id="ARBA00010923"/>
    </source>
</evidence>
<dbReference type="Gene3D" id="3.90.220.20">
    <property type="entry name" value="DNA methylase specificity domains"/>
    <property type="match status" value="1"/>
</dbReference>
<proteinExistence type="inferred from homology"/>
<evidence type="ECO:0000313" key="6">
    <source>
        <dbReference type="EMBL" id="POY36808.1"/>
    </source>
</evidence>
<sequence>MQQLLTPKDGWEVKKLGEVINVYRGGSPRPIQDYLTDKSDGLNWIKIGDTSASGKFIVSANEKIIAEGEKNSRRVFPGDFLLSNSMSFGRPYILKIEGCIHDGWLVLQNYQASFETEFLYYLLTSKYILDQYKSKAAGSSVLNLNKELVSSVELIIPSLTVQTRIATILSDMDAELEALENQLAKARQIKQGMMQELLTGRVRLV</sequence>
<gene>
    <name evidence="6" type="ORF">C3K47_10525</name>
</gene>
<dbReference type="Gene3D" id="1.10.287.1120">
    <property type="entry name" value="Bipartite methylase S protein"/>
    <property type="match status" value="1"/>
</dbReference>
<keyword evidence="7" id="KW-1185">Reference proteome</keyword>
<dbReference type="Proteomes" id="UP000236893">
    <property type="component" value="Unassembled WGS sequence"/>
</dbReference>
<dbReference type="CDD" id="cd17283">
    <property type="entry name" value="RMtype1_S_Hpy180ORF7835P_TRD2-CR2_like"/>
    <property type="match status" value="1"/>
</dbReference>
<dbReference type="InterPro" id="IPR051212">
    <property type="entry name" value="Type-I_RE_S_subunit"/>
</dbReference>
<dbReference type="SUPFAM" id="SSF116734">
    <property type="entry name" value="DNA methylase specificity domain"/>
    <property type="match status" value="1"/>
</dbReference>
<keyword evidence="2" id="KW-0680">Restriction system</keyword>